<dbReference type="SUPFAM" id="SSF103647">
    <property type="entry name" value="TSP type-3 repeat"/>
    <property type="match status" value="1"/>
</dbReference>
<protein>
    <recommendedName>
        <fullName evidence="5">Fibronectin type-III domain-containing protein</fullName>
    </recommendedName>
</protein>
<keyword evidence="1 4" id="KW-0732">Signal</keyword>
<gene>
    <name evidence="6" type="ordered locus">STH1184</name>
</gene>
<dbReference type="Gene3D" id="4.10.1080.10">
    <property type="entry name" value="TSP type-3 repeat"/>
    <property type="match status" value="1"/>
</dbReference>
<proteinExistence type="predicted"/>
<dbReference type="PROSITE" id="PS51234">
    <property type="entry name" value="TSP3"/>
    <property type="match status" value="2"/>
</dbReference>
<feature type="domain" description="Fibronectin type-III" evidence="5">
    <location>
        <begin position="424"/>
        <end position="511"/>
    </location>
</feature>
<dbReference type="NCBIfam" id="NF038133">
    <property type="entry name" value="choice_anch_L"/>
    <property type="match status" value="1"/>
</dbReference>
<feature type="chain" id="PRO_5004269309" description="Fibronectin type-III domain-containing protein" evidence="4">
    <location>
        <begin position="32"/>
        <end position="625"/>
    </location>
</feature>
<dbReference type="GO" id="GO:0007155">
    <property type="term" value="P:cell adhesion"/>
    <property type="evidence" value="ECO:0007669"/>
    <property type="project" value="InterPro"/>
</dbReference>
<dbReference type="Pfam" id="PF02412">
    <property type="entry name" value="TSP_3"/>
    <property type="match status" value="4"/>
</dbReference>
<reference evidence="6 7" key="1">
    <citation type="journal article" date="2004" name="Nucleic Acids Res.">
        <title>Genome sequence of Symbiobacterium thermophilum, an uncultivable bacterium that depends on microbial commensalism.</title>
        <authorList>
            <person name="Ueda K."/>
            <person name="Yamashita A."/>
            <person name="Ishikawa J."/>
            <person name="Shimada M."/>
            <person name="Watsuji T."/>
            <person name="Morimura K."/>
            <person name="Ikeda H."/>
            <person name="Hattori M."/>
            <person name="Beppu T."/>
        </authorList>
    </citation>
    <scope>NUCLEOTIDE SEQUENCE [LARGE SCALE GENOMIC DNA]</scope>
    <source>
        <strain evidence="7">T / IAM 14863</strain>
    </source>
</reference>
<keyword evidence="7" id="KW-1185">Reference proteome</keyword>
<evidence type="ECO:0000259" key="5">
    <source>
        <dbReference type="PROSITE" id="PS50853"/>
    </source>
</evidence>
<keyword evidence="2" id="KW-0106">Calcium</keyword>
<dbReference type="InterPro" id="IPR017897">
    <property type="entry name" value="Thrombospondin_3_rpt"/>
</dbReference>
<sequence>MARLLRKLTAWLVSGALVVGTTFSFAPLAAAQEPLPPGLEDLEVPGPLPPGQPSDRTGTEKSPESGLRAMASGLTVSPMTSAEDLARALVGSGITITGVSYKGMDAAFGSFSGGEDIIGFDEGIVLSTGKAVDVKGPNQHPDTTTNWCYHSFFLGCLDWLLGDYSGDRDLDKLVPDRTEDAAVLTIHFIPENDVISFQYVFSSEEYNEWVGKKYNDVFAFFVNGQNVATIPGSDDFVSINNVNLNKNRAYYINNADGHLNVEMDGLTVVLSIQASVAPGQANTLKLAIADVADGLYDSAVFIKAGSFVDQPADTDEDGVPDDADNCPLTPNPGQEDSDGDGIGDACDEDDDNDGVPDDADNCPLTPNPGQEDNDGDGIGDACDEDDDNDGVPDDADNCPLTPNPGQEDSDGDGIGDACDEDYAPPHWPEDADLYIVELCGVVTLSWDPASGQNLTYFVYVNGDVYAETTETSVDLTGLTPSTSYTIAVRARDGGGAWAEGGPEKTYTTNPPDAGGLGVTWIKPQPGDTAVAGEVYVIQFRWGDCSGNLFDRTVAVRVRDGATNALVAGFGYGNPIRYEDGIYVLPLDTAQFAAMRNGGIFKIMVYFGSKLRSTTELVILSSGSAE</sequence>
<evidence type="ECO:0000313" key="6">
    <source>
        <dbReference type="EMBL" id="BAD40169.1"/>
    </source>
</evidence>
<feature type="compositionally biased region" description="Acidic residues" evidence="3">
    <location>
        <begin position="335"/>
        <end position="360"/>
    </location>
</feature>
<feature type="compositionally biased region" description="Acidic residues" evidence="3">
    <location>
        <begin position="407"/>
        <end position="422"/>
    </location>
</feature>
<dbReference type="Pfam" id="PF00041">
    <property type="entry name" value="fn3"/>
    <property type="match status" value="1"/>
</dbReference>
<dbReference type="eggNOG" id="COG3391">
    <property type="taxonomic scope" value="Bacteria"/>
</dbReference>
<dbReference type="CDD" id="cd00063">
    <property type="entry name" value="FN3"/>
    <property type="match status" value="1"/>
</dbReference>
<dbReference type="FunFam" id="4.10.1080.10:FF:000001">
    <property type="entry name" value="Thrombospondin 3"/>
    <property type="match status" value="1"/>
</dbReference>
<dbReference type="SMART" id="SM00060">
    <property type="entry name" value="FN3"/>
    <property type="match status" value="1"/>
</dbReference>
<organism evidence="6 7">
    <name type="scientific">Symbiobacterium thermophilum (strain DSM 24528 / JCM 14929 / IAM 14863 / T)</name>
    <dbReference type="NCBI Taxonomy" id="292459"/>
    <lineage>
        <taxon>Bacteria</taxon>
        <taxon>Bacillati</taxon>
        <taxon>Bacillota</taxon>
        <taxon>Clostridia</taxon>
        <taxon>Eubacteriales</taxon>
        <taxon>Symbiobacteriaceae</taxon>
        <taxon>Symbiobacterium</taxon>
    </lineage>
</organism>
<dbReference type="InterPro" id="IPR028974">
    <property type="entry name" value="TSP_type-3_rpt"/>
</dbReference>
<evidence type="ECO:0000256" key="3">
    <source>
        <dbReference type="SAM" id="MobiDB-lite"/>
    </source>
</evidence>
<dbReference type="KEGG" id="sth:STH1184"/>
<name>Q67Q74_SYMTH</name>
<accession>Q67Q74</accession>
<dbReference type="InterPro" id="IPR036116">
    <property type="entry name" value="FN3_sf"/>
</dbReference>
<dbReference type="PANTHER" id="PTHR10199:SF119">
    <property type="entry name" value="RE20510P"/>
    <property type="match status" value="1"/>
</dbReference>
<feature type="region of interest" description="Disordered" evidence="3">
    <location>
        <begin position="309"/>
        <end position="424"/>
    </location>
</feature>
<dbReference type="SUPFAM" id="SSF49265">
    <property type="entry name" value="Fibronectin type III"/>
    <property type="match status" value="1"/>
</dbReference>
<dbReference type="InterPro" id="IPR049804">
    <property type="entry name" value="Choice_anch_L"/>
</dbReference>
<evidence type="ECO:0000256" key="4">
    <source>
        <dbReference type="SAM" id="SignalP"/>
    </source>
</evidence>
<dbReference type="EMBL" id="AP006840">
    <property type="protein sequence ID" value="BAD40169.1"/>
    <property type="molecule type" value="Genomic_DNA"/>
</dbReference>
<evidence type="ECO:0000313" key="7">
    <source>
        <dbReference type="Proteomes" id="UP000000417"/>
    </source>
</evidence>
<evidence type="ECO:0000256" key="1">
    <source>
        <dbReference type="ARBA" id="ARBA00022729"/>
    </source>
</evidence>
<dbReference type="STRING" id="292459.STH1184"/>
<dbReference type="HOGENOM" id="CLU_437372_0_0_9"/>
<feature type="compositionally biased region" description="Acidic residues" evidence="3">
    <location>
        <begin position="312"/>
        <end position="324"/>
    </location>
</feature>
<dbReference type="PROSITE" id="PS50853">
    <property type="entry name" value="FN3"/>
    <property type="match status" value="1"/>
</dbReference>
<dbReference type="GO" id="GO:0005509">
    <property type="term" value="F:calcium ion binding"/>
    <property type="evidence" value="ECO:0007669"/>
    <property type="project" value="InterPro"/>
</dbReference>
<dbReference type="InterPro" id="IPR003961">
    <property type="entry name" value="FN3_dom"/>
</dbReference>
<dbReference type="InterPro" id="IPR003367">
    <property type="entry name" value="Thrombospondin_3-like_rpt"/>
</dbReference>
<feature type="compositionally biased region" description="Acidic residues" evidence="3">
    <location>
        <begin position="371"/>
        <end position="396"/>
    </location>
</feature>
<dbReference type="eggNOG" id="COG3291">
    <property type="taxonomic scope" value="Bacteria"/>
</dbReference>
<dbReference type="PANTHER" id="PTHR10199">
    <property type="entry name" value="THROMBOSPONDIN"/>
    <property type="match status" value="1"/>
</dbReference>
<feature type="signal peptide" evidence="4">
    <location>
        <begin position="1"/>
        <end position="31"/>
    </location>
</feature>
<dbReference type="AlphaFoldDB" id="Q67Q74"/>
<dbReference type="InterPro" id="IPR013783">
    <property type="entry name" value="Ig-like_fold"/>
</dbReference>
<feature type="region of interest" description="Disordered" evidence="3">
    <location>
        <begin position="36"/>
        <end position="66"/>
    </location>
</feature>
<evidence type="ECO:0000256" key="2">
    <source>
        <dbReference type="ARBA" id="ARBA00022837"/>
    </source>
</evidence>
<dbReference type="Gene3D" id="2.60.40.10">
    <property type="entry name" value="Immunoglobulins"/>
    <property type="match status" value="1"/>
</dbReference>
<dbReference type="Proteomes" id="UP000000417">
    <property type="component" value="Chromosome"/>
</dbReference>